<protein>
    <submittedName>
        <fullName evidence="1">Uncharacterized protein</fullName>
    </submittedName>
</protein>
<keyword evidence="2" id="KW-1185">Reference proteome</keyword>
<proteinExistence type="predicted"/>
<sequence>MLKRLRSLFDKPSKLWWREEGGPATFSIYEGRRYLGSITFQGLTLKEQTQYLNQLTKD</sequence>
<dbReference type="EMBL" id="MG018928">
    <property type="protein sequence ID" value="ATW58143.1"/>
    <property type="molecule type" value="Genomic_DNA"/>
</dbReference>
<reference evidence="2" key="1">
    <citation type="submission" date="2017-09" db="EMBL/GenBank/DDBJ databases">
        <authorList>
            <person name="Djurhuus A.M."/>
            <person name="Carstens A.B."/>
            <person name="Hansen L.H."/>
        </authorList>
    </citation>
    <scope>NUCLEOTIDE SEQUENCE [LARGE SCALE GENOMIC DNA]</scope>
</reference>
<dbReference type="Proteomes" id="UP000240688">
    <property type="component" value="Segment"/>
</dbReference>
<gene>
    <name evidence="1" type="ORF">CNR35_00047</name>
</gene>
<evidence type="ECO:0000313" key="2">
    <source>
        <dbReference type="Proteomes" id="UP000240688"/>
    </source>
</evidence>
<accession>A0A2H4P7H5</accession>
<evidence type="ECO:0000313" key="1">
    <source>
        <dbReference type="EMBL" id="ATW58143.1"/>
    </source>
</evidence>
<name>A0A2H4P7H5_9CAUD</name>
<organism evidence="1 2">
    <name type="scientific">Pseudomonas phage inbricus</name>
    <dbReference type="NCBI Taxonomy" id="2048976"/>
    <lineage>
        <taxon>Viruses</taxon>
        <taxon>Duplodnaviria</taxon>
        <taxon>Heunggongvirae</taxon>
        <taxon>Uroviricota</taxon>
        <taxon>Caudoviricetes</taxon>
        <taxon>Schitoviridae</taxon>
        <taxon>Rothmandenesvirinae</taxon>
        <taxon>Inbricusvirus</taxon>
        <taxon>Inbricusvirus inbricus</taxon>
    </lineage>
</organism>